<keyword evidence="5" id="KW-1185">Reference proteome</keyword>
<reference evidence="4" key="1">
    <citation type="submission" date="2022-07" db="EMBL/GenBank/DDBJ databases">
        <title>Phylogenomic reconstructions and comparative analyses of Kickxellomycotina fungi.</title>
        <authorList>
            <person name="Reynolds N.K."/>
            <person name="Stajich J.E."/>
            <person name="Barry K."/>
            <person name="Grigoriev I.V."/>
            <person name="Crous P."/>
            <person name="Smith M.E."/>
        </authorList>
    </citation>
    <scope>NUCLEOTIDE SEQUENCE</scope>
    <source>
        <strain evidence="4">RSA 861</strain>
    </source>
</reference>
<dbReference type="Proteomes" id="UP001150569">
    <property type="component" value="Unassembled WGS sequence"/>
</dbReference>
<feature type="domain" description="RRM" evidence="3">
    <location>
        <begin position="25"/>
        <end position="111"/>
    </location>
</feature>
<dbReference type="SUPFAM" id="SSF54928">
    <property type="entry name" value="RNA-binding domain, RBD"/>
    <property type="match status" value="1"/>
</dbReference>
<dbReference type="AlphaFoldDB" id="A0A9W8DIM9"/>
<dbReference type="OrthoDB" id="7763451at2759"/>
<proteinExistence type="predicted"/>
<dbReference type="InterPro" id="IPR035979">
    <property type="entry name" value="RBD_domain_sf"/>
</dbReference>
<gene>
    <name evidence="4" type="primary">vip1_2</name>
    <name evidence="4" type="ORF">IWQ60_011235</name>
</gene>
<keyword evidence="1" id="KW-0694">RNA-binding</keyword>
<protein>
    <submittedName>
        <fullName evidence="4">Protein vip1</fullName>
    </submittedName>
</protein>
<dbReference type="SMART" id="SM00360">
    <property type="entry name" value="RRM"/>
    <property type="match status" value="1"/>
</dbReference>
<dbReference type="InterPro" id="IPR000504">
    <property type="entry name" value="RRM_dom"/>
</dbReference>
<evidence type="ECO:0000256" key="1">
    <source>
        <dbReference type="PROSITE-ProRule" id="PRU00176"/>
    </source>
</evidence>
<evidence type="ECO:0000313" key="5">
    <source>
        <dbReference type="Proteomes" id="UP001150569"/>
    </source>
</evidence>
<evidence type="ECO:0000313" key="4">
    <source>
        <dbReference type="EMBL" id="KAJ1909325.1"/>
    </source>
</evidence>
<organism evidence="4 5">
    <name type="scientific">Tieghemiomyces parasiticus</name>
    <dbReference type="NCBI Taxonomy" id="78921"/>
    <lineage>
        <taxon>Eukaryota</taxon>
        <taxon>Fungi</taxon>
        <taxon>Fungi incertae sedis</taxon>
        <taxon>Zoopagomycota</taxon>
        <taxon>Kickxellomycotina</taxon>
        <taxon>Dimargaritomycetes</taxon>
        <taxon>Dimargaritales</taxon>
        <taxon>Dimargaritaceae</taxon>
        <taxon>Tieghemiomyces</taxon>
    </lineage>
</organism>
<evidence type="ECO:0000259" key="3">
    <source>
        <dbReference type="PROSITE" id="PS50102"/>
    </source>
</evidence>
<name>A0A9W8DIM9_9FUNG</name>
<comment type="caution">
    <text evidence="4">The sequence shown here is derived from an EMBL/GenBank/DDBJ whole genome shotgun (WGS) entry which is preliminary data.</text>
</comment>
<evidence type="ECO:0000256" key="2">
    <source>
        <dbReference type="SAM" id="MobiDB-lite"/>
    </source>
</evidence>
<accession>A0A9W8DIM9</accession>
<dbReference type="PANTHER" id="PTHR32343:SF10">
    <property type="entry name" value="RNA-BINDING REGION RNP-1 DOMAIN-CONTAINING PROTEIN"/>
    <property type="match status" value="1"/>
</dbReference>
<sequence>HQPTHTTMSLNTWSSVKIPAEPTRSFVLVEGIAPEADETKVREFFTFCGKINQFELRPAGTSSSVLSAAGAPQPSQEALIEFDHDSAAKTAVLLSNAMIAEQPINVKYLFEEFNAASPTVTTTTAAEEGVDAEKHKRSLDEASDLLRSQGTALPQEDKPKSTVFHEIVARGYLLSERLLSSAYDYDRRYGLTEKAQNLLSQARTQAAAIDERLGVSTKVRAVEEKYHIQEKVNNLTSQATALSSQALETPTGQRVVSAFNQVKDTGSKTYADGVRLAEEKKRQASVDDATSGEPAAATAVGESHQNNPTAVPASMPTAADQQGH</sequence>
<feature type="non-terminal residue" evidence="4">
    <location>
        <position position="1"/>
    </location>
</feature>
<dbReference type="InterPro" id="IPR012677">
    <property type="entry name" value="Nucleotide-bd_a/b_plait_sf"/>
</dbReference>
<dbReference type="PROSITE" id="PS50102">
    <property type="entry name" value="RRM"/>
    <property type="match status" value="1"/>
</dbReference>
<dbReference type="GO" id="GO:0003723">
    <property type="term" value="F:RNA binding"/>
    <property type="evidence" value="ECO:0007669"/>
    <property type="project" value="UniProtKB-UniRule"/>
</dbReference>
<dbReference type="PANTHER" id="PTHR32343">
    <property type="entry name" value="SERINE/ARGININE-RICH SPLICING FACTOR"/>
    <property type="match status" value="1"/>
</dbReference>
<dbReference type="Gene3D" id="3.30.70.330">
    <property type="match status" value="1"/>
</dbReference>
<feature type="region of interest" description="Disordered" evidence="2">
    <location>
        <begin position="279"/>
        <end position="324"/>
    </location>
</feature>
<dbReference type="EMBL" id="JANBPT010001221">
    <property type="protein sequence ID" value="KAJ1909325.1"/>
    <property type="molecule type" value="Genomic_DNA"/>
</dbReference>